<dbReference type="InterPro" id="IPR024463">
    <property type="entry name" value="Transposase_TnpC_homeodom"/>
</dbReference>
<feature type="domain" description="Transposase IS66 C-terminal" evidence="5">
    <location>
        <begin position="501"/>
        <end position="538"/>
    </location>
</feature>
<evidence type="ECO:0000259" key="3">
    <source>
        <dbReference type="Pfam" id="PF13005"/>
    </source>
</evidence>
<dbReference type="InterPro" id="IPR039552">
    <property type="entry name" value="IS66_C"/>
</dbReference>
<comment type="caution">
    <text evidence="6">The sequence shown here is derived from an EMBL/GenBank/DDBJ whole genome shotgun (WGS) entry which is preliminary data.</text>
</comment>
<keyword evidence="12" id="KW-1185">Reference proteome</keyword>
<evidence type="ECO:0000313" key="11">
    <source>
        <dbReference type="EMBL" id="PQA87693.1"/>
    </source>
</evidence>
<dbReference type="EMBL" id="PJCH01000017">
    <property type="protein sequence ID" value="PQA85747.1"/>
    <property type="molecule type" value="Genomic_DNA"/>
</dbReference>
<dbReference type="Pfam" id="PF13817">
    <property type="entry name" value="DDE_Tnp_IS66_C"/>
    <property type="match status" value="1"/>
</dbReference>
<dbReference type="InterPro" id="IPR024474">
    <property type="entry name" value="Znf_dom_IS66"/>
</dbReference>
<dbReference type="NCBIfam" id="NF033517">
    <property type="entry name" value="transpos_IS66"/>
    <property type="match status" value="1"/>
</dbReference>
<evidence type="ECO:0000313" key="7">
    <source>
        <dbReference type="EMBL" id="PQA86636.1"/>
    </source>
</evidence>
<evidence type="ECO:0000259" key="2">
    <source>
        <dbReference type="Pfam" id="PF03050"/>
    </source>
</evidence>
<reference evidence="6 12" key="1">
    <citation type="submission" date="2017-12" db="EMBL/GenBank/DDBJ databases">
        <authorList>
            <person name="Hurst M.R.H."/>
        </authorList>
    </citation>
    <scope>NUCLEOTIDE SEQUENCE [LARGE SCALE GENOMIC DNA]</scope>
    <source>
        <strain evidence="6 12">SY-3-19</strain>
    </source>
</reference>
<organism evidence="6 12">
    <name type="scientific">Hyphococcus luteus</name>
    <dbReference type="NCBI Taxonomy" id="2058213"/>
    <lineage>
        <taxon>Bacteria</taxon>
        <taxon>Pseudomonadati</taxon>
        <taxon>Pseudomonadota</taxon>
        <taxon>Alphaproteobacteria</taxon>
        <taxon>Parvularculales</taxon>
        <taxon>Parvularculaceae</taxon>
        <taxon>Hyphococcus</taxon>
    </lineage>
</organism>
<dbReference type="PANTHER" id="PTHR33678:SF1">
    <property type="entry name" value="BLL1576 PROTEIN"/>
    <property type="match status" value="1"/>
</dbReference>
<dbReference type="InterPro" id="IPR004291">
    <property type="entry name" value="Transposase_IS66_central"/>
</dbReference>
<accession>A0A2S7JZS8</accession>
<evidence type="ECO:0000313" key="12">
    <source>
        <dbReference type="Proteomes" id="UP000239504"/>
    </source>
</evidence>
<evidence type="ECO:0000259" key="5">
    <source>
        <dbReference type="Pfam" id="PF13817"/>
    </source>
</evidence>
<dbReference type="InterPro" id="IPR052344">
    <property type="entry name" value="Transposase-related"/>
</dbReference>
<dbReference type="Pfam" id="PF13007">
    <property type="entry name" value="LZ_Tnp_IS66"/>
    <property type="match status" value="1"/>
</dbReference>
<dbReference type="AlphaFoldDB" id="A0A2S7JZS8"/>
<evidence type="ECO:0000259" key="4">
    <source>
        <dbReference type="Pfam" id="PF13007"/>
    </source>
</evidence>
<proteinExistence type="predicted"/>
<feature type="domain" description="Transposase IS66 central" evidence="2">
    <location>
        <begin position="205"/>
        <end position="494"/>
    </location>
</feature>
<sequence length="544" mass="61026">MDFRLDQLPDDADALKAIIAALTVEAQAEKEKLTSEIADRDCSLAERDEEIAGLKHRVQSLQELNDRLDHHVRVLNRAQYGRRSEKLDADQLALLLEDTAQAIGEIQQAQEAFEPALAEKRARKANLGALPASLPREDQVIEPVANVCADCGCALHVIGEDVSERLDIVPQRLRVIRTRRPRYGCRKCENALVQAPAAPHIIRSGLPTERLIANVVVSKFGDYLPAYRQADIFARSGVDLDRSTLCNWIGRAAYEVQPVYDRLVMDIKQSEPLFCDETPMPVLAPGNGEVKKGQLWALARDPRPYAGDEPPAVAYFYKPGRCKGSAAEVLEGVSGAVQVDGLSSYKAVANDTQKNSPIALSFCMAHLRRRFFDEIKDGYGSIAKEAVQKIARIYEVEDPIRGKPPNHRRDVRQEKAKPLMEEFHKWLKAQSEILSQRSTLMEDINYAFNHWEGLMRYLDDGRLEIDSNFVERSIRPIAILRKNSLFAGNAEGAHSWARFASLLTTCKLNDVNPEDYLTDIFTKIANGWPQARIDELLPFAYAAK</sequence>
<keyword evidence="1" id="KW-0175">Coiled coil</keyword>
<protein>
    <submittedName>
        <fullName evidence="6">IS66 family transposase</fullName>
    </submittedName>
</protein>
<feature type="domain" description="Transposase TnpC homeodomain" evidence="4">
    <location>
        <begin position="67"/>
        <end position="138"/>
    </location>
</feature>
<evidence type="ECO:0000313" key="9">
    <source>
        <dbReference type="EMBL" id="PQA87405.1"/>
    </source>
</evidence>
<feature type="domain" description="Transposase IS66 zinc-finger binding" evidence="3">
    <location>
        <begin position="147"/>
        <end position="189"/>
    </location>
</feature>
<dbReference type="EMBL" id="PJCH01000014">
    <property type="protein sequence ID" value="PQA86636.1"/>
    <property type="molecule type" value="Genomic_DNA"/>
</dbReference>
<evidence type="ECO:0000313" key="8">
    <source>
        <dbReference type="EMBL" id="PQA86658.1"/>
    </source>
</evidence>
<feature type="coiled-coil region" evidence="1">
    <location>
        <begin position="12"/>
        <end position="64"/>
    </location>
</feature>
<gene>
    <name evidence="11" type="ORF">CW354_04825</name>
    <name evidence="10" type="ORF">CW354_12175</name>
    <name evidence="9" type="ORF">CW354_12380</name>
    <name evidence="8" type="ORF">CW354_16140</name>
    <name evidence="7" type="ORF">CW354_16165</name>
    <name evidence="6" type="ORF">CW354_22790</name>
</gene>
<dbReference type="Pfam" id="PF03050">
    <property type="entry name" value="DDE_Tnp_IS66"/>
    <property type="match status" value="1"/>
</dbReference>
<evidence type="ECO:0000313" key="10">
    <source>
        <dbReference type="EMBL" id="PQA87548.1"/>
    </source>
</evidence>
<evidence type="ECO:0000256" key="1">
    <source>
        <dbReference type="SAM" id="Coils"/>
    </source>
</evidence>
<dbReference type="EMBL" id="PJCH01000013">
    <property type="protein sequence ID" value="PQA86658.1"/>
    <property type="molecule type" value="Genomic_DNA"/>
</dbReference>
<dbReference type="OrthoDB" id="9800877at2"/>
<dbReference type="PANTHER" id="PTHR33678">
    <property type="entry name" value="BLL1576 PROTEIN"/>
    <property type="match status" value="1"/>
</dbReference>
<dbReference type="EMBL" id="PJCH01000008">
    <property type="protein sequence ID" value="PQA87405.1"/>
    <property type="molecule type" value="Genomic_DNA"/>
</dbReference>
<evidence type="ECO:0000313" key="6">
    <source>
        <dbReference type="EMBL" id="PQA85747.1"/>
    </source>
</evidence>
<dbReference type="EMBL" id="PJCH01000005">
    <property type="protein sequence ID" value="PQA87693.1"/>
    <property type="molecule type" value="Genomic_DNA"/>
</dbReference>
<name>A0A2S7JZS8_9PROT</name>
<dbReference type="EMBL" id="PJCH01000007">
    <property type="protein sequence ID" value="PQA87548.1"/>
    <property type="molecule type" value="Genomic_DNA"/>
</dbReference>
<dbReference type="Proteomes" id="UP000239504">
    <property type="component" value="Unassembled WGS sequence"/>
</dbReference>
<dbReference type="Pfam" id="PF13005">
    <property type="entry name" value="zf-IS66"/>
    <property type="match status" value="1"/>
</dbReference>
<dbReference type="RefSeq" id="WP_104828937.1">
    <property type="nucleotide sequence ID" value="NZ_PJCH01000005.1"/>
</dbReference>